<dbReference type="PRINTS" id="PR00332">
    <property type="entry name" value="HISTRIAD"/>
</dbReference>
<keyword evidence="2" id="KW-0812">Transmembrane</keyword>
<dbReference type="AlphaFoldDB" id="A0A3B0MI27"/>
<sequence length="143" mass="16394">MTYKHFFIIFVFMISGSFKLVSPFFTRLSLTPFYKHISIVPTKKSNFSTCKSHFSVLKSMARSDKGDELTVFHKIVNGELPCKKVYEDDYVLAFYDIQPAAPSHILIVPKEMDGLSSLSDATERHEKVLGHMLVKVIFRAQQK</sequence>
<dbReference type="EMBL" id="UIVT01000001">
    <property type="protein sequence ID" value="SVP88206.1"/>
    <property type="molecule type" value="Genomic_DNA"/>
</dbReference>
<proteinExistence type="predicted"/>
<organism evidence="5">
    <name type="scientific">Theileria annulata</name>
    <dbReference type="NCBI Taxonomy" id="5874"/>
    <lineage>
        <taxon>Eukaryota</taxon>
        <taxon>Sar</taxon>
        <taxon>Alveolata</taxon>
        <taxon>Apicomplexa</taxon>
        <taxon>Aconoidasida</taxon>
        <taxon>Piroplasmida</taxon>
        <taxon>Theileriidae</taxon>
        <taxon>Theileria</taxon>
    </lineage>
</organism>
<name>A0A3B0MI27_THEAN</name>
<dbReference type="VEuPathDB" id="PiroplasmaDB:TA19280"/>
<dbReference type="SUPFAM" id="SSF54197">
    <property type="entry name" value="HIT-like"/>
    <property type="match status" value="1"/>
</dbReference>
<reference evidence="5" key="1">
    <citation type="submission" date="2018-07" db="EMBL/GenBank/DDBJ databases">
        <authorList>
            <person name="Quirk P.G."/>
            <person name="Krulwich T.A."/>
        </authorList>
    </citation>
    <scope>NUCLEOTIDE SEQUENCE</scope>
    <source>
        <strain evidence="5">Anand</strain>
    </source>
</reference>
<dbReference type="InterPro" id="IPR001310">
    <property type="entry name" value="Histidine_triad_HIT"/>
</dbReference>
<evidence type="ECO:0000313" key="5">
    <source>
        <dbReference type="EMBL" id="SVP89384.1"/>
    </source>
</evidence>
<evidence type="ECO:0000256" key="2">
    <source>
        <dbReference type="SAM" id="Phobius"/>
    </source>
</evidence>
<feature type="domain" description="HIT" evidence="3">
    <location>
        <begin position="71"/>
        <end position="143"/>
    </location>
</feature>
<dbReference type="GO" id="GO:0003824">
    <property type="term" value="F:catalytic activity"/>
    <property type="evidence" value="ECO:0007669"/>
    <property type="project" value="InterPro"/>
</dbReference>
<gene>
    <name evidence="4" type="ORF">TAT_000007500</name>
    <name evidence="5" type="ORF">TAV_000007300</name>
</gene>
<accession>A0A3B0MI27</accession>
<evidence type="ECO:0000256" key="1">
    <source>
        <dbReference type="PROSITE-ProRule" id="PRU00464"/>
    </source>
</evidence>
<dbReference type="EMBL" id="UIVS01000001">
    <property type="protein sequence ID" value="SVP89384.1"/>
    <property type="molecule type" value="Genomic_DNA"/>
</dbReference>
<dbReference type="InterPro" id="IPR036265">
    <property type="entry name" value="HIT-like_sf"/>
</dbReference>
<evidence type="ECO:0000313" key="4">
    <source>
        <dbReference type="EMBL" id="SVP88206.1"/>
    </source>
</evidence>
<dbReference type="Pfam" id="PF11969">
    <property type="entry name" value="DcpS_C"/>
    <property type="match status" value="1"/>
</dbReference>
<comment type="caution">
    <text evidence="1">Lacks conserved residue(s) required for the propagation of feature annotation.</text>
</comment>
<feature type="transmembrane region" description="Helical" evidence="2">
    <location>
        <begin position="6"/>
        <end position="25"/>
    </location>
</feature>
<dbReference type="PANTHER" id="PTHR23089">
    <property type="entry name" value="HISTIDINE TRIAD HIT PROTEIN"/>
    <property type="match status" value="1"/>
</dbReference>
<keyword evidence="2" id="KW-1133">Transmembrane helix</keyword>
<dbReference type="Gene3D" id="3.30.428.10">
    <property type="entry name" value="HIT-like"/>
    <property type="match status" value="1"/>
</dbReference>
<evidence type="ECO:0000259" key="3">
    <source>
        <dbReference type="PROSITE" id="PS51084"/>
    </source>
</evidence>
<dbReference type="PROSITE" id="PS51084">
    <property type="entry name" value="HIT_2"/>
    <property type="match status" value="1"/>
</dbReference>
<protein>
    <submittedName>
        <fullName evidence="5">Scavenger mRNA decapping enzyme C-term binding/HIT domain containing protein, putative</fullName>
    </submittedName>
</protein>
<dbReference type="InterPro" id="IPR011146">
    <property type="entry name" value="HIT-like"/>
</dbReference>
<keyword evidence="2" id="KW-0472">Membrane</keyword>